<feature type="transmembrane region" description="Helical" evidence="6">
    <location>
        <begin position="199"/>
        <end position="224"/>
    </location>
</feature>
<proteinExistence type="predicted"/>
<accession>A0A497JH33</accession>
<dbReference type="InterPro" id="IPR018076">
    <property type="entry name" value="T2SS_GspF_dom"/>
</dbReference>
<dbReference type="InterPro" id="IPR056569">
    <property type="entry name" value="ArlJ-like"/>
</dbReference>
<comment type="caution">
    <text evidence="8">The sequence shown here is derived from an EMBL/GenBank/DDBJ whole genome shotgun (WGS) entry which is preliminary data.</text>
</comment>
<dbReference type="InterPro" id="IPR042094">
    <property type="entry name" value="T2SS_GspF_sf"/>
</dbReference>
<evidence type="ECO:0000313" key="8">
    <source>
        <dbReference type="EMBL" id="RLG69610.1"/>
    </source>
</evidence>
<protein>
    <recommendedName>
        <fullName evidence="7">Type II secretion system protein GspF domain-containing protein</fullName>
    </recommendedName>
</protein>
<evidence type="ECO:0000256" key="6">
    <source>
        <dbReference type="SAM" id="Phobius"/>
    </source>
</evidence>
<dbReference type="PANTHER" id="PTHR35402:SF1">
    <property type="entry name" value="TYPE II SECRETION SYSTEM PROTEIN GSPF DOMAIN-CONTAINING PROTEIN"/>
    <property type="match status" value="1"/>
</dbReference>
<gene>
    <name evidence="8" type="ORF">DRO07_01940</name>
</gene>
<evidence type="ECO:0000259" key="7">
    <source>
        <dbReference type="Pfam" id="PF00482"/>
    </source>
</evidence>
<keyword evidence="4 6" id="KW-1133">Transmembrane helix</keyword>
<evidence type="ECO:0000256" key="5">
    <source>
        <dbReference type="ARBA" id="ARBA00023136"/>
    </source>
</evidence>
<keyword evidence="3 6" id="KW-0812">Transmembrane</keyword>
<feature type="transmembrane region" description="Helical" evidence="6">
    <location>
        <begin position="56"/>
        <end position="78"/>
    </location>
</feature>
<evidence type="ECO:0000256" key="2">
    <source>
        <dbReference type="ARBA" id="ARBA00022475"/>
    </source>
</evidence>
<evidence type="ECO:0000256" key="3">
    <source>
        <dbReference type="ARBA" id="ARBA00022692"/>
    </source>
</evidence>
<dbReference type="PANTHER" id="PTHR35402">
    <property type="entry name" value="INTEGRAL MEMBRANE PROTEIN-RELATED"/>
    <property type="match status" value="1"/>
</dbReference>
<feature type="transmembrane region" description="Helical" evidence="6">
    <location>
        <begin position="301"/>
        <end position="326"/>
    </location>
</feature>
<reference evidence="8 9" key="1">
    <citation type="submission" date="2018-06" db="EMBL/GenBank/DDBJ databases">
        <title>Extensive metabolic versatility and redundancy in microbially diverse, dynamic hydrothermal sediments.</title>
        <authorList>
            <person name="Dombrowski N."/>
            <person name="Teske A."/>
            <person name="Baker B.J."/>
        </authorList>
    </citation>
    <scope>NUCLEOTIDE SEQUENCE [LARGE SCALE GENOMIC DNA]</scope>
    <source>
        <strain evidence="8">B9_G13</strain>
    </source>
</reference>
<name>A0A497JH33_9ARCH</name>
<feature type="domain" description="Type II secretion system protein GspF" evidence="7">
    <location>
        <begin position="95"/>
        <end position="219"/>
    </location>
</feature>
<dbReference type="Proteomes" id="UP000277633">
    <property type="component" value="Unassembled WGS sequence"/>
</dbReference>
<feature type="transmembrane region" description="Helical" evidence="6">
    <location>
        <begin position="24"/>
        <end position="50"/>
    </location>
</feature>
<evidence type="ECO:0000256" key="1">
    <source>
        <dbReference type="ARBA" id="ARBA00004651"/>
    </source>
</evidence>
<dbReference type="EMBL" id="QMWO01000061">
    <property type="protein sequence ID" value="RLG69610.1"/>
    <property type="molecule type" value="Genomic_DNA"/>
</dbReference>
<keyword evidence="5 6" id="KW-0472">Membrane</keyword>
<sequence length="328" mass="37007">MLKETWNNYREYLREIKWPFEPKTWLIISIILAIALGVATWILVGILQIIPMRFVHSVLFSIIILIVTLDITLTYPYLLAVRRISQIEDALPDAFKQMADTLKAGGTFEYALRSVSSAEYGPLTEETNLILRRLEEGENLEDSMRAFANNVNSKVVKRAVTIILDSIAAGASLADILDEIADDVRATHRIMRERKSSTLMQVLFMVTAGTIVAPFIFGLVTTIVEFFMSQSISAFNIIQSVSITEPTMLCRAAVGNPDKTVYWNCIKESITMLLVCYIIIEAIAVGFMVSMIREGNANKSFIYIPVFLLIAYLVYYISYIFTVGFFGR</sequence>
<dbReference type="Pfam" id="PF00482">
    <property type="entry name" value="T2SSF"/>
    <property type="match status" value="1"/>
</dbReference>
<evidence type="ECO:0000313" key="9">
    <source>
        <dbReference type="Proteomes" id="UP000277633"/>
    </source>
</evidence>
<comment type="subcellular location">
    <subcellularLocation>
        <location evidence="1">Cell membrane</location>
        <topology evidence="1">Multi-pass membrane protein</topology>
    </subcellularLocation>
</comment>
<keyword evidence="2" id="KW-1003">Cell membrane</keyword>
<feature type="transmembrane region" description="Helical" evidence="6">
    <location>
        <begin position="270"/>
        <end position="289"/>
    </location>
</feature>
<dbReference type="GO" id="GO:0005886">
    <property type="term" value="C:plasma membrane"/>
    <property type="evidence" value="ECO:0007669"/>
    <property type="project" value="UniProtKB-SubCell"/>
</dbReference>
<dbReference type="AlphaFoldDB" id="A0A497JH33"/>
<dbReference type="Gene3D" id="1.20.81.30">
    <property type="entry name" value="Type II secretion system (T2SS), domain F"/>
    <property type="match status" value="1"/>
</dbReference>
<evidence type="ECO:0000256" key="4">
    <source>
        <dbReference type="ARBA" id="ARBA00022989"/>
    </source>
</evidence>
<organism evidence="8 9">
    <name type="scientific">Candidatus Iainarchaeum sp</name>
    <dbReference type="NCBI Taxonomy" id="3101447"/>
    <lineage>
        <taxon>Archaea</taxon>
        <taxon>Candidatus Iainarchaeota</taxon>
        <taxon>Candidatus Iainarchaeia</taxon>
        <taxon>Candidatus Iainarchaeales</taxon>
        <taxon>Candidatus Iainarchaeaceae</taxon>
        <taxon>Candidatus Iainarchaeum</taxon>
    </lineage>
</organism>